<gene>
    <name evidence="6" type="ORF">I0C86_25595</name>
</gene>
<keyword evidence="3" id="KW-0804">Transcription</keyword>
<keyword evidence="4" id="KW-0472">Membrane</keyword>
<reference evidence="6 7" key="1">
    <citation type="submission" date="2020-11" db="EMBL/GenBank/DDBJ databases">
        <title>A novel isolate from a Black sea contaminated sediment with potential to produce alkanes: Plantactinospora alkalitolerans sp. nov.</title>
        <authorList>
            <person name="Carro L."/>
            <person name="Veyisoglu A."/>
            <person name="Guven K."/>
            <person name="Schumann P."/>
            <person name="Klenk H.-P."/>
            <person name="Sahin N."/>
        </authorList>
    </citation>
    <scope>NUCLEOTIDE SEQUENCE [LARGE SCALE GENOMIC DNA]</scope>
    <source>
        <strain evidence="6 7">S1510</strain>
    </source>
</reference>
<evidence type="ECO:0000256" key="3">
    <source>
        <dbReference type="ARBA" id="ARBA00023163"/>
    </source>
</evidence>
<evidence type="ECO:0000259" key="5">
    <source>
        <dbReference type="PROSITE" id="PS50043"/>
    </source>
</evidence>
<keyword evidence="1" id="KW-0805">Transcription regulation</keyword>
<dbReference type="Gene3D" id="1.10.10.10">
    <property type="entry name" value="Winged helix-like DNA-binding domain superfamily/Winged helix DNA-binding domain"/>
    <property type="match status" value="1"/>
</dbReference>
<dbReference type="PROSITE" id="PS50043">
    <property type="entry name" value="HTH_LUXR_2"/>
    <property type="match status" value="1"/>
</dbReference>
<dbReference type="PROSITE" id="PS00622">
    <property type="entry name" value="HTH_LUXR_1"/>
    <property type="match status" value="1"/>
</dbReference>
<feature type="transmembrane region" description="Helical" evidence="4">
    <location>
        <begin position="46"/>
        <end position="65"/>
    </location>
</feature>
<dbReference type="SUPFAM" id="SSF46894">
    <property type="entry name" value="C-terminal effector domain of the bipartite response regulators"/>
    <property type="match status" value="1"/>
</dbReference>
<dbReference type="InterPro" id="IPR000792">
    <property type="entry name" value="Tscrpt_reg_LuxR_C"/>
</dbReference>
<protein>
    <submittedName>
        <fullName evidence="6">Response regulator transcription factor</fullName>
    </submittedName>
</protein>
<dbReference type="RefSeq" id="WP_196203827.1">
    <property type="nucleotide sequence ID" value="NZ_JADPUN010000226.1"/>
</dbReference>
<accession>A0ABS0H1H5</accession>
<feature type="transmembrane region" description="Helical" evidence="4">
    <location>
        <begin position="16"/>
        <end position="40"/>
    </location>
</feature>
<evidence type="ECO:0000256" key="4">
    <source>
        <dbReference type="SAM" id="Phobius"/>
    </source>
</evidence>
<dbReference type="Pfam" id="PF00196">
    <property type="entry name" value="GerE"/>
    <property type="match status" value="1"/>
</dbReference>
<dbReference type="Proteomes" id="UP000638560">
    <property type="component" value="Unassembled WGS sequence"/>
</dbReference>
<name>A0ABS0H1H5_9ACTN</name>
<keyword evidence="4" id="KW-1133">Transmembrane helix</keyword>
<keyword evidence="7" id="KW-1185">Reference proteome</keyword>
<dbReference type="PANTHER" id="PTHR44688">
    <property type="entry name" value="DNA-BINDING TRANSCRIPTIONAL ACTIVATOR DEVR_DOSR"/>
    <property type="match status" value="1"/>
</dbReference>
<dbReference type="PANTHER" id="PTHR44688:SF16">
    <property type="entry name" value="DNA-BINDING TRANSCRIPTIONAL ACTIVATOR DEVR_DOSR"/>
    <property type="match status" value="1"/>
</dbReference>
<proteinExistence type="predicted"/>
<dbReference type="PRINTS" id="PR00038">
    <property type="entry name" value="HTHLUXR"/>
</dbReference>
<keyword evidence="4" id="KW-0812">Transmembrane</keyword>
<dbReference type="CDD" id="cd06170">
    <property type="entry name" value="LuxR_C_like"/>
    <property type="match status" value="1"/>
</dbReference>
<comment type="caution">
    <text evidence="6">The sequence shown here is derived from an EMBL/GenBank/DDBJ whole genome shotgun (WGS) entry which is preliminary data.</text>
</comment>
<feature type="domain" description="HTH luxR-type" evidence="5">
    <location>
        <begin position="106"/>
        <end position="171"/>
    </location>
</feature>
<dbReference type="SMART" id="SM00421">
    <property type="entry name" value="HTH_LUXR"/>
    <property type="match status" value="1"/>
</dbReference>
<dbReference type="InterPro" id="IPR036388">
    <property type="entry name" value="WH-like_DNA-bd_sf"/>
</dbReference>
<keyword evidence="2" id="KW-0238">DNA-binding</keyword>
<organism evidence="6 7">
    <name type="scientific">Plantactinospora alkalitolerans</name>
    <dbReference type="NCBI Taxonomy" id="2789879"/>
    <lineage>
        <taxon>Bacteria</taxon>
        <taxon>Bacillati</taxon>
        <taxon>Actinomycetota</taxon>
        <taxon>Actinomycetes</taxon>
        <taxon>Micromonosporales</taxon>
        <taxon>Micromonosporaceae</taxon>
        <taxon>Plantactinospora</taxon>
    </lineage>
</organism>
<evidence type="ECO:0000256" key="1">
    <source>
        <dbReference type="ARBA" id="ARBA00023015"/>
    </source>
</evidence>
<dbReference type="InterPro" id="IPR016032">
    <property type="entry name" value="Sig_transdc_resp-reg_C-effctor"/>
</dbReference>
<evidence type="ECO:0000313" key="6">
    <source>
        <dbReference type="EMBL" id="MBF9132295.1"/>
    </source>
</evidence>
<evidence type="ECO:0000313" key="7">
    <source>
        <dbReference type="Proteomes" id="UP000638560"/>
    </source>
</evidence>
<evidence type="ECO:0000256" key="2">
    <source>
        <dbReference type="ARBA" id="ARBA00023125"/>
    </source>
</evidence>
<dbReference type="EMBL" id="JADPUN010000226">
    <property type="protein sequence ID" value="MBF9132295.1"/>
    <property type="molecule type" value="Genomic_DNA"/>
</dbReference>
<sequence>MRVTAWLRRPSIRRRLIIAAVLVGCFVWAMVVVGLSFAMVEHGGGQWWVIPLFGAFVLTITVLAVRRAPAAPASAGTAAADVPVPAVPVAVPVPVAVQGPPPVAVRRTPAETLSPREMEVLHHLAAGRTNAEIARVLFVAPGTVKAHLNHIFRKLEAASRLQAVAHAREAGLLD</sequence>